<comment type="caution">
    <text evidence="1">The sequence shown here is derived from an EMBL/GenBank/DDBJ whole genome shotgun (WGS) entry which is preliminary data.</text>
</comment>
<dbReference type="Proteomes" id="UP001205035">
    <property type="component" value="Unassembled WGS sequence"/>
</dbReference>
<proteinExistence type="predicted"/>
<sequence length="621" mass="67425">MSVKTDPASAEIPSAEVFVPAAILDPDFPGLRAAPVQPVSSVQFVASDQPVPTGSSVPSDQSVPCDQSVPGDISVAPDISAVPGLRAAPGQPLSCVQSVLSGQPVAPDISAAPVRPASPAQGAIAGRPAVPGCGAVCTDGAGSSGAPSSAAGVPPSFGTFALAVYPFLELQPFHRAYYRVLEAFAAGRIRRLIVTMPPQHGKSVGATTLLPAYVLGLDPDLRVAIASYSGALASKFNRRVQRIIESREYAALFPATTIKQGAKPPGYIRTADEVEVIGRRGGLLSVGREGALTGNRVDCFILDDLYKDALEANSPIVRANCWEWYTSVVRTRMHNASRELIVFTRWHEEDLIGTLAAREPVVEFTRWAQLDGLSPDTWLHLNFEALKTSSPTEVDPRVPGEALWEGQQGRALLEAKRRLDPLQFESMYQGHPSSREGLLYGLNFAEYDQLPHEIVRRANYTDTADTGDDYLCSLSYAVDADGVVYITDAVYSREPMEVTEPLVAGMLLRSDTRQAAIESNNGGRGFARSVQALAPSVRIEWFHQGANKEARILSNSATALHLVRFPRGWNLRWPELYAHLTTYRRRFRANRWHDAADVVTGIVEREAPGRNRARVRGVRFL</sequence>
<name>A0AAJ1FFX7_9BACT</name>
<dbReference type="InterPro" id="IPR027417">
    <property type="entry name" value="P-loop_NTPase"/>
</dbReference>
<organism evidence="1 2">
    <name type="scientific">Alistipes onderdonkii</name>
    <dbReference type="NCBI Taxonomy" id="328813"/>
    <lineage>
        <taxon>Bacteria</taxon>
        <taxon>Pseudomonadati</taxon>
        <taxon>Bacteroidota</taxon>
        <taxon>Bacteroidia</taxon>
        <taxon>Bacteroidales</taxon>
        <taxon>Rikenellaceae</taxon>
        <taxon>Alistipes</taxon>
    </lineage>
</organism>
<evidence type="ECO:0000313" key="2">
    <source>
        <dbReference type="Proteomes" id="UP001205035"/>
    </source>
</evidence>
<reference evidence="1" key="1">
    <citation type="submission" date="2022-06" db="EMBL/GenBank/DDBJ databases">
        <title>Isolation of gut microbiota from human fecal samples.</title>
        <authorList>
            <person name="Pamer E.G."/>
            <person name="Barat B."/>
            <person name="Waligurski E."/>
            <person name="Medina S."/>
            <person name="Paddock L."/>
            <person name="Mostad J."/>
        </authorList>
    </citation>
    <scope>NUCLEOTIDE SEQUENCE</scope>
    <source>
        <strain evidence="1">DFI.6.22</strain>
    </source>
</reference>
<accession>A0AAJ1FFX7</accession>
<evidence type="ECO:0000313" key="1">
    <source>
        <dbReference type="EMBL" id="MCQ5081905.1"/>
    </source>
</evidence>
<gene>
    <name evidence="1" type="primary">terL</name>
    <name evidence="1" type="ORF">NE651_03250</name>
</gene>
<dbReference type="Gene3D" id="3.40.50.300">
    <property type="entry name" value="P-loop containing nucleotide triphosphate hydrolases"/>
    <property type="match status" value="1"/>
</dbReference>
<dbReference type="NCBIfam" id="TIGR01630">
    <property type="entry name" value="psiM2_ORF9"/>
    <property type="match status" value="1"/>
</dbReference>
<protein>
    <submittedName>
        <fullName evidence="1">Phage terminase large subunit</fullName>
    </submittedName>
</protein>
<dbReference type="EMBL" id="JANGBQ010000003">
    <property type="protein sequence ID" value="MCQ5081905.1"/>
    <property type="molecule type" value="Genomic_DNA"/>
</dbReference>
<dbReference type="InterPro" id="IPR006517">
    <property type="entry name" value="Phage_terminase_lsu-like_C"/>
</dbReference>
<dbReference type="Pfam" id="PF03237">
    <property type="entry name" value="Terminase_6N"/>
    <property type="match status" value="1"/>
</dbReference>
<dbReference type="AlphaFoldDB" id="A0AAJ1FFX7"/>